<feature type="domain" description="Riboflavin kinase" evidence="18">
    <location>
        <begin position="22"/>
        <end position="155"/>
    </location>
</feature>
<dbReference type="PANTHER" id="PTHR22749">
    <property type="entry name" value="RIBOFLAVIN KINASE/FMN ADENYLYLTRANSFERASE"/>
    <property type="match status" value="1"/>
</dbReference>
<dbReference type="Pfam" id="PF01687">
    <property type="entry name" value="Flavokinase"/>
    <property type="match status" value="1"/>
</dbReference>
<comment type="similarity">
    <text evidence="4">Belongs to the flavokinase family.</text>
</comment>
<dbReference type="EC" id="2.7.1.26" evidence="5"/>
<dbReference type="GO" id="GO:0046872">
    <property type="term" value="F:metal ion binding"/>
    <property type="evidence" value="ECO:0007669"/>
    <property type="project" value="UniProtKB-KW"/>
</dbReference>
<dbReference type="SMART" id="SM00904">
    <property type="entry name" value="Flavokinase"/>
    <property type="match status" value="1"/>
</dbReference>
<evidence type="ECO:0000259" key="18">
    <source>
        <dbReference type="SMART" id="SM00904"/>
    </source>
</evidence>
<evidence type="ECO:0000256" key="13">
    <source>
        <dbReference type="ARBA" id="ARBA00022833"/>
    </source>
</evidence>
<keyword evidence="10" id="KW-0479">Metal-binding</keyword>
<keyword evidence="12" id="KW-0418">Kinase</keyword>
<dbReference type="STRING" id="578462.A0A0L0S3B0"/>
<dbReference type="UniPathway" id="UPA00276">
    <property type="reaction ID" value="UER00406"/>
</dbReference>
<accession>A0A0L0S3B0</accession>
<evidence type="ECO:0000256" key="1">
    <source>
        <dbReference type="ARBA" id="ARBA00001947"/>
    </source>
</evidence>
<evidence type="ECO:0000256" key="16">
    <source>
        <dbReference type="ARBA" id="ARBA00029960"/>
    </source>
</evidence>
<dbReference type="InterPro" id="IPR023468">
    <property type="entry name" value="Riboflavin_kinase"/>
</dbReference>
<dbReference type="SUPFAM" id="SSF82114">
    <property type="entry name" value="Riboflavin kinase-like"/>
    <property type="match status" value="1"/>
</dbReference>
<evidence type="ECO:0000256" key="2">
    <source>
        <dbReference type="ARBA" id="ARBA00003572"/>
    </source>
</evidence>
<dbReference type="FunFam" id="2.40.30.30:FF:000002">
    <property type="entry name" value="Riboflavin kinase, putative"/>
    <property type="match status" value="1"/>
</dbReference>
<reference evidence="20" key="2">
    <citation type="submission" date="2009-11" db="EMBL/GenBank/DDBJ databases">
        <title>The Genome Sequence of Allomyces macrogynus strain ATCC 38327.</title>
        <authorList>
            <consortium name="The Broad Institute Genome Sequencing Platform"/>
            <person name="Russ C."/>
            <person name="Cuomo C."/>
            <person name="Shea T."/>
            <person name="Young S.K."/>
            <person name="Zeng Q."/>
            <person name="Koehrsen M."/>
            <person name="Haas B."/>
            <person name="Borodovsky M."/>
            <person name="Guigo R."/>
            <person name="Alvarado L."/>
            <person name="Berlin A."/>
            <person name="Borenstein D."/>
            <person name="Chen Z."/>
            <person name="Engels R."/>
            <person name="Freedman E."/>
            <person name="Gellesch M."/>
            <person name="Goldberg J."/>
            <person name="Griggs A."/>
            <person name="Gujja S."/>
            <person name="Heiman D."/>
            <person name="Hepburn T."/>
            <person name="Howarth C."/>
            <person name="Jen D."/>
            <person name="Larson L."/>
            <person name="Lewis B."/>
            <person name="Mehta T."/>
            <person name="Park D."/>
            <person name="Pearson M."/>
            <person name="Roberts A."/>
            <person name="Saif S."/>
            <person name="Shenoy N."/>
            <person name="Sisk P."/>
            <person name="Stolte C."/>
            <person name="Sykes S."/>
            <person name="Walk T."/>
            <person name="White J."/>
            <person name="Yandava C."/>
            <person name="Burger G."/>
            <person name="Gray M.W."/>
            <person name="Holland P.W.H."/>
            <person name="King N."/>
            <person name="Lang F.B.F."/>
            <person name="Roger A.J."/>
            <person name="Ruiz-Trillo I."/>
            <person name="Lander E."/>
            <person name="Nusbaum C."/>
        </authorList>
    </citation>
    <scope>NUCLEOTIDE SEQUENCE [LARGE SCALE GENOMIC DNA]</scope>
    <source>
        <strain evidence="20">ATCC 38327</strain>
    </source>
</reference>
<dbReference type="EMBL" id="GG745331">
    <property type="protein sequence ID" value="KNE57018.1"/>
    <property type="molecule type" value="Genomic_DNA"/>
</dbReference>
<dbReference type="Proteomes" id="UP000054350">
    <property type="component" value="Unassembled WGS sequence"/>
</dbReference>
<dbReference type="Gene3D" id="2.40.30.30">
    <property type="entry name" value="Riboflavin kinase-like"/>
    <property type="match status" value="1"/>
</dbReference>
<dbReference type="OMA" id="YPIRFEG"/>
<evidence type="ECO:0000256" key="17">
    <source>
        <dbReference type="ARBA" id="ARBA00077632"/>
    </source>
</evidence>
<name>A0A0L0S3B0_ALLM3</name>
<proteinExistence type="inferred from homology"/>
<dbReference type="InterPro" id="IPR023465">
    <property type="entry name" value="Riboflavin_kinase_dom_sf"/>
</dbReference>
<keyword evidence="9" id="KW-0808">Transferase</keyword>
<evidence type="ECO:0000256" key="6">
    <source>
        <dbReference type="ARBA" id="ARBA00017394"/>
    </source>
</evidence>
<keyword evidence="7" id="KW-0285">Flavoprotein</keyword>
<evidence type="ECO:0000256" key="10">
    <source>
        <dbReference type="ARBA" id="ARBA00022723"/>
    </source>
</evidence>
<evidence type="ECO:0000256" key="9">
    <source>
        <dbReference type="ARBA" id="ARBA00022679"/>
    </source>
</evidence>
<keyword evidence="14" id="KW-0067">ATP-binding</keyword>
<evidence type="ECO:0000313" key="19">
    <source>
        <dbReference type="EMBL" id="KNE57018.1"/>
    </source>
</evidence>
<keyword evidence="13" id="KW-0862">Zinc</keyword>
<dbReference type="GO" id="GO:0008531">
    <property type="term" value="F:riboflavin kinase activity"/>
    <property type="evidence" value="ECO:0007669"/>
    <property type="project" value="UniProtKB-EC"/>
</dbReference>
<dbReference type="GO" id="GO:0009231">
    <property type="term" value="P:riboflavin biosynthetic process"/>
    <property type="evidence" value="ECO:0007669"/>
    <property type="project" value="InterPro"/>
</dbReference>
<dbReference type="GO" id="GO:0005524">
    <property type="term" value="F:ATP binding"/>
    <property type="evidence" value="ECO:0007669"/>
    <property type="project" value="UniProtKB-KW"/>
</dbReference>
<dbReference type="OrthoDB" id="276388at2759"/>
<keyword evidence="11" id="KW-0547">Nucleotide-binding</keyword>
<organism evidence="19 20">
    <name type="scientific">Allomyces macrogynus (strain ATCC 38327)</name>
    <name type="common">Allomyces javanicus var. macrogynus</name>
    <dbReference type="NCBI Taxonomy" id="578462"/>
    <lineage>
        <taxon>Eukaryota</taxon>
        <taxon>Fungi</taxon>
        <taxon>Fungi incertae sedis</taxon>
        <taxon>Blastocladiomycota</taxon>
        <taxon>Blastocladiomycetes</taxon>
        <taxon>Blastocladiales</taxon>
        <taxon>Blastocladiaceae</taxon>
        <taxon>Allomyces</taxon>
    </lineage>
</organism>
<comment type="function">
    <text evidence="2">Catalyzes the phosphorylation of riboflavin (vitamin B2) to form flavin mononucleotide (FMN) coenzyme.</text>
</comment>
<dbReference type="VEuPathDB" id="FungiDB:AMAG_02778"/>
<evidence type="ECO:0000256" key="11">
    <source>
        <dbReference type="ARBA" id="ARBA00022741"/>
    </source>
</evidence>
<comment type="pathway">
    <text evidence="3">Cofactor biosynthesis; FMN biosynthesis; FMN from riboflavin (ATP route): step 1/1.</text>
</comment>
<keyword evidence="20" id="KW-1185">Reference proteome</keyword>
<evidence type="ECO:0000256" key="8">
    <source>
        <dbReference type="ARBA" id="ARBA00022643"/>
    </source>
</evidence>
<evidence type="ECO:0000256" key="14">
    <source>
        <dbReference type="ARBA" id="ARBA00022840"/>
    </source>
</evidence>
<dbReference type="eggNOG" id="KOG3110">
    <property type="taxonomic scope" value="Eukaryota"/>
</dbReference>
<gene>
    <name evidence="19" type="ORF">AMAG_02778</name>
</gene>
<evidence type="ECO:0000256" key="7">
    <source>
        <dbReference type="ARBA" id="ARBA00022630"/>
    </source>
</evidence>
<comment type="cofactor">
    <cofactor evidence="1">
        <name>Zn(2+)</name>
        <dbReference type="ChEBI" id="CHEBI:29105"/>
    </cofactor>
</comment>
<evidence type="ECO:0000256" key="4">
    <source>
        <dbReference type="ARBA" id="ARBA00010108"/>
    </source>
</evidence>
<evidence type="ECO:0000256" key="12">
    <source>
        <dbReference type="ARBA" id="ARBA00022777"/>
    </source>
</evidence>
<evidence type="ECO:0000313" key="20">
    <source>
        <dbReference type="Proteomes" id="UP000054350"/>
    </source>
</evidence>
<dbReference type="GO" id="GO:0005739">
    <property type="term" value="C:mitochondrion"/>
    <property type="evidence" value="ECO:0007669"/>
    <property type="project" value="TreeGrafter"/>
</dbReference>
<reference evidence="19 20" key="1">
    <citation type="submission" date="2009-11" db="EMBL/GenBank/DDBJ databases">
        <title>Annotation of Allomyces macrogynus ATCC 38327.</title>
        <authorList>
            <consortium name="The Broad Institute Genome Sequencing Platform"/>
            <person name="Russ C."/>
            <person name="Cuomo C."/>
            <person name="Burger G."/>
            <person name="Gray M.W."/>
            <person name="Holland P.W.H."/>
            <person name="King N."/>
            <person name="Lang F.B.F."/>
            <person name="Roger A.J."/>
            <person name="Ruiz-Trillo I."/>
            <person name="Young S.K."/>
            <person name="Zeng Q."/>
            <person name="Gargeya S."/>
            <person name="Fitzgerald M."/>
            <person name="Haas B."/>
            <person name="Abouelleil A."/>
            <person name="Alvarado L."/>
            <person name="Arachchi H.M."/>
            <person name="Berlin A."/>
            <person name="Chapman S.B."/>
            <person name="Gearin G."/>
            <person name="Goldberg J."/>
            <person name="Griggs A."/>
            <person name="Gujja S."/>
            <person name="Hansen M."/>
            <person name="Heiman D."/>
            <person name="Howarth C."/>
            <person name="Larimer J."/>
            <person name="Lui A."/>
            <person name="MacDonald P.J.P."/>
            <person name="McCowen C."/>
            <person name="Montmayeur A."/>
            <person name="Murphy C."/>
            <person name="Neiman D."/>
            <person name="Pearson M."/>
            <person name="Priest M."/>
            <person name="Roberts A."/>
            <person name="Saif S."/>
            <person name="Shea T."/>
            <person name="Sisk P."/>
            <person name="Stolte C."/>
            <person name="Sykes S."/>
            <person name="Wortman J."/>
            <person name="Nusbaum C."/>
            <person name="Birren B."/>
        </authorList>
    </citation>
    <scope>NUCLEOTIDE SEQUENCE [LARGE SCALE GENOMIC DNA]</scope>
    <source>
        <strain evidence="19 20">ATCC 38327</strain>
    </source>
</reference>
<dbReference type="PANTHER" id="PTHR22749:SF6">
    <property type="entry name" value="RIBOFLAVIN KINASE"/>
    <property type="match status" value="1"/>
</dbReference>
<sequence>MSPAIPLSASGRPLIVGDSEPTAPYPVFANGLVMTGFQRGSKQLGIPTANMPQEAADHIAHAVQSGSGIYYGWASVGNDATVYPMVMSVGWNPFFKNEKRTAEVHIIHQFDEDFYDHELRIVVVGYIRDEKNYTSLDALIDDIKTDIQVAEHSLKRPAYLALKSDAFLAPPPPATTNANGTN</sequence>
<dbReference type="GO" id="GO:0009398">
    <property type="term" value="P:FMN biosynthetic process"/>
    <property type="evidence" value="ECO:0007669"/>
    <property type="project" value="UniProtKB-UniPathway"/>
</dbReference>
<evidence type="ECO:0000256" key="5">
    <source>
        <dbReference type="ARBA" id="ARBA00012105"/>
    </source>
</evidence>
<keyword evidence="8" id="KW-0288">FMN</keyword>
<evidence type="ECO:0000256" key="3">
    <source>
        <dbReference type="ARBA" id="ARBA00005201"/>
    </source>
</evidence>
<protein>
    <recommendedName>
        <fullName evidence="6">Riboflavin kinase</fullName>
        <ecNumber evidence="5">2.7.1.26</ecNumber>
    </recommendedName>
    <alternativeName>
        <fullName evidence="17">ATP:riboflavin 5'-phosphotransferase</fullName>
    </alternativeName>
    <alternativeName>
        <fullName evidence="16">Flavin mononucleotide kinase 1</fullName>
    </alternativeName>
    <alternativeName>
        <fullName evidence="15">Flavokinase</fullName>
    </alternativeName>
</protein>
<dbReference type="InterPro" id="IPR015865">
    <property type="entry name" value="Riboflavin_kinase_bac/euk"/>
</dbReference>
<evidence type="ECO:0000256" key="15">
    <source>
        <dbReference type="ARBA" id="ARBA00029789"/>
    </source>
</evidence>
<dbReference type="AlphaFoldDB" id="A0A0L0S3B0"/>